<reference evidence="8 9" key="1">
    <citation type="submission" date="2018-05" db="EMBL/GenBank/DDBJ databases">
        <title>Comparative genomic sequence analysis between strain HN4 and CCM 8460T (Falsochrobactrum ovis) will provide more evidence to prove that HN4 is a new species of Falsochrobactrum.</title>
        <authorList>
            <person name="Lyu W."/>
            <person name="Sun L."/>
            <person name="Yao L."/>
        </authorList>
    </citation>
    <scope>NUCLEOTIDE SEQUENCE [LARGE SCALE GENOMIC DNA]</scope>
    <source>
        <strain evidence="8 9">HN4</strain>
    </source>
</reference>
<comment type="subcellular location">
    <subcellularLocation>
        <location evidence="1">Membrane</location>
        <topology evidence="1">Single-pass membrane protein</topology>
    </subcellularLocation>
</comment>
<evidence type="ECO:0000313" key="8">
    <source>
        <dbReference type="EMBL" id="PWL19399.1"/>
    </source>
</evidence>
<dbReference type="PANTHER" id="PTHR36985:SF1">
    <property type="entry name" value="TRANSLOCATION AND ASSEMBLY MODULE SUBUNIT TAMB"/>
    <property type="match status" value="1"/>
</dbReference>
<dbReference type="EMBL" id="QGDB01000001">
    <property type="protein sequence ID" value="PWL19399.1"/>
    <property type="molecule type" value="Genomic_DNA"/>
</dbReference>
<sequence>MTRLLAILALLLFAVPAIAQERAQEQVQGQAQEQAEEEQSYFLSFVENQLSAPNRRISISGISGLLSSEATVGSITVADREGVWLRIENAKLNWSRLALFTGRLSVQSLVAERIDLVRKPLPDTSLPSPESSSFSLPELPISINIDQLEVARLHFGAEIFGLESEVSLNGNLSLADGSLDSAFDITRLDGPGGSFVLRAAYANADQKLDLDLKVSEPANGIVANLLNLPGYPPVDLAVTGSGTLDDLKIDLALDTDHNRTLTGGFTLQRKGDGRVFVAGLEGPVATLVPAEFREFFGAQTVLSANGLLKDAGGFRLDDLALTSAALNVKASAEAGNDGFLNRLRLDASIKDDSKDRVLLPVKGGETSIADARFQIAYGDRPTNDWTGTLAISGFENAQVSASSIALDMGGVAENLNDPLNRHITFNVNGGVDGISSPDAKIAEALGNSIKLAIAGGWRTGTPVELANVNIEGNGLGLALQGNIANAAFNGDIIAKIASLAPYASLAGRDLAGSIDVKASGTVYPVSGAFQLDLDGTAQNMRTGTQAVDNILDGDVNLSGNLGRSTQGFSARDFRIGNDLSEITANGSFASDKADFDFGVMLSDLSLLSDKASGRMTIKGSARGDDKLIALALRADAPQGTLAGRKLSEGALDFNAMLDGNAKTGASVSGRLAGQALLNGDRVDLGTVIDIANDEKRFTDLIFNAGGAHLSGNLTQTPEGLFTGQLKLDAPDISTAAALFLAQATGTANADIELSAEGERQNARVRADARNVKVNDNHIASADIALTASDLFGVPTVDGNAAARDIMAGTFGIDSFDAQANATGSKTDFSVSTKLKIGTLANASGSLQPKDGGFELALASADVRQDTLAANLAAPATLTMKGSEISFGDIVVNTGDGQVRVNGSVADRLDLAVAITNLPLALANTFRPELGLGGTVNGTARITGTRDVPDIAFDMSARDVIAAELRNQGIAALNADARGTSNNNRLNVDAHVTGGGGIDLRASGGVPLDQGELALDVNLANLPLAALNGAVKGQDLAGNVTGTARVTGPLTNPSATFDLRGSGLAAKPLRDNGLAPLTLQAAGSYAARAIDLSSLSVDGPQGLNVTANGKVPFSGQGLGVNVTGNVPLVLANRFLADRGGQASGTLSLTASVSGGLDRPQLRGMFSTTGAQFIDPETNLRVTNINVMGSMEGETITLRQVNGTFGGGGTISATGTISTNAAASFPADITVKLDRARYADGKLVVATVDGTISVKGPLMRDPLISGRIDVDRAEISVPENLGGGATYVPVRHINTPKDVQITLDRAKAEERGSNVPTPTARPNMPRLDVLVSAPNQIFVRGRGLDTELGGRVRLTGPVTNIQPVGAFDLIRGRIGILGQRITFDEGNVTLVGDLNPQLHFVARTEGSDITAIVTVTGTVDNLNIVFSSSPELPQDEVLAHLIFNRSLGELSAFQIAQLAAAAAELAGGSNNSLISKLRQGVGLDDIDVVTNDKGETAVRAGRYIRDNIYLGVEAGAGGDTKGTVNLDISRSLKVKGALGSDGDSSAGIFFERDY</sequence>
<dbReference type="GO" id="GO:0009306">
    <property type="term" value="P:protein secretion"/>
    <property type="evidence" value="ECO:0007669"/>
    <property type="project" value="InterPro"/>
</dbReference>
<evidence type="ECO:0000256" key="5">
    <source>
        <dbReference type="SAM" id="MobiDB-lite"/>
    </source>
</evidence>
<dbReference type="Proteomes" id="UP000245865">
    <property type="component" value="Unassembled WGS sequence"/>
</dbReference>
<feature type="chain" id="PRO_5016303262" evidence="6">
    <location>
        <begin position="20"/>
        <end position="1552"/>
    </location>
</feature>
<keyword evidence="2" id="KW-0812">Transmembrane</keyword>
<feature type="signal peptide" evidence="6">
    <location>
        <begin position="1"/>
        <end position="19"/>
    </location>
</feature>
<proteinExistence type="predicted"/>
<evidence type="ECO:0000256" key="2">
    <source>
        <dbReference type="ARBA" id="ARBA00022692"/>
    </source>
</evidence>
<evidence type="ECO:0000313" key="9">
    <source>
        <dbReference type="Proteomes" id="UP000245865"/>
    </source>
</evidence>
<dbReference type="InterPro" id="IPR007452">
    <property type="entry name" value="TamB_C"/>
</dbReference>
<evidence type="ECO:0000256" key="4">
    <source>
        <dbReference type="ARBA" id="ARBA00023136"/>
    </source>
</evidence>
<dbReference type="GO" id="GO:0005886">
    <property type="term" value="C:plasma membrane"/>
    <property type="evidence" value="ECO:0007669"/>
    <property type="project" value="InterPro"/>
</dbReference>
<dbReference type="PANTHER" id="PTHR36985">
    <property type="entry name" value="TRANSLOCATION AND ASSEMBLY MODULE SUBUNIT TAMB"/>
    <property type="match status" value="1"/>
</dbReference>
<dbReference type="Pfam" id="PF04357">
    <property type="entry name" value="TamB"/>
    <property type="match status" value="1"/>
</dbReference>
<keyword evidence="3" id="KW-1133">Transmembrane helix</keyword>
<keyword evidence="4" id="KW-0472">Membrane</keyword>
<accession>A0A316JFJ8</accession>
<feature type="region of interest" description="Disordered" evidence="5">
    <location>
        <begin position="1304"/>
        <end position="1323"/>
    </location>
</feature>
<evidence type="ECO:0000256" key="1">
    <source>
        <dbReference type="ARBA" id="ARBA00004167"/>
    </source>
</evidence>
<evidence type="ECO:0000256" key="3">
    <source>
        <dbReference type="ARBA" id="ARBA00022989"/>
    </source>
</evidence>
<feature type="domain" description="Translocation and assembly module TamB C-terminal" evidence="7">
    <location>
        <begin position="1199"/>
        <end position="1552"/>
    </location>
</feature>
<evidence type="ECO:0000256" key="6">
    <source>
        <dbReference type="SAM" id="SignalP"/>
    </source>
</evidence>
<organism evidence="8 9">
    <name type="scientific">Falsochrobactrum shanghaiense</name>
    <dbReference type="NCBI Taxonomy" id="2201899"/>
    <lineage>
        <taxon>Bacteria</taxon>
        <taxon>Pseudomonadati</taxon>
        <taxon>Pseudomonadota</taxon>
        <taxon>Alphaproteobacteria</taxon>
        <taxon>Hyphomicrobiales</taxon>
        <taxon>Brucellaceae</taxon>
        <taxon>Falsochrobactrum</taxon>
    </lineage>
</organism>
<protein>
    <submittedName>
        <fullName evidence="8">Translocation and assembly module protein TamB</fullName>
    </submittedName>
</protein>
<keyword evidence="6" id="KW-0732">Signal</keyword>
<gene>
    <name evidence="8" type="ORF">DKP76_02290</name>
</gene>
<dbReference type="RefSeq" id="WP_109704789.1">
    <property type="nucleotide sequence ID" value="NZ_QGDB01000001.1"/>
</dbReference>
<keyword evidence="9" id="KW-1185">Reference proteome</keyword>
<comment type="caution">
    <text evidence="8">The sequence shown here is derived from an EMBL/GenBank/DDBJ whole genome shotgun (WGS) entry which is preliminary data.</text>
</comment>
<name>A0A316JFJ8_9HYPH</name>
<evidence type="ECO:0000259" key="7">
    <source>
        <dbReference type="Pfam" id="PF04357"/>
    </source>
</evidence>
<dbReference type="OrthoDB" id="7784409at2"/>